<dbReference type="SUPFAM" id="SSF56436">
    <property type="entry name" value="C-type lectin-like"/>
    <property type="match status" value="2"/>
</dbReference>
<dbReference type="InterPro" id="IPR016187">
    <property type="entry name" value="CTDL_fold"/>
</dbReference>
<dbReference type="SUPFAM" id="SSF49854">
    <property type="entry name" value="Spermadhesin, CUB domain"/>
    <property type="match status" value="1"/>
</dbReference>
<feature type="signal peptide" evidence="3">
    <location>
        <begin position="1"/>
        <end position="21"/>
    </location>
</feature>
<proteinExistence type="predicted"/>
<keyword evidence="1" id="KW-1015">Disulfide bond</keyword>
<keyword evidence="3" id="KW-0732">Signal</keyword>
<dbReference type="Pfam" id="PF00059">
    <property type="entry name" value="Lectin_C"/>
    <property type="match status" value="2"/>
</dbReference>
<dbReference type="AlphaFoldDB" id="A0AAE9EGY2"/>
<evidence type="ECO:0000256" key="1">
    <source>
        <dbReference type="ARBA" id="ARBA00023157"/>
    </source>
</evidence>
<dbReference type="SMART" id="SM00042">
    <property type="entry name" value="CUB"/>
    <property type="match status" value="1"/>
</dbReference>
<organism evidence="6 7">
    <name type="scientific">Caenorhabditis briggsae</name>
    <dbReference type="NCBI Taxonomy" id="6238"/>
    <lineage>
        <taxon>Eukaryota</taxon>
        <taxon>Metazoa</taxon>
        <taxon>Ecdysozoa</taxon>
        <taxon>Nematoda</taxon>
        <taxon>Chromadorea</taxon>
        <taxon>Rhabditida</taxon>
        <taxon>Rhabditina</taxon>
        <taxon>Rhabditomorpha</taxon>
        <taxon>Rhabditoidea</taxon>
        <taxon>Rhabditidae</taxon>
        <taxon>Peloderinae</taxon>
        <taxon>Caenorhabditis</taxon>
    </lineage>
</organism>
<dbReference type="SMART" id="SM00034">
    <property type="entry name" value="CLECT"/>
    <property type="match status" value="2"/>
</dbReference>
<evidence type="ECO:0000256" key="2">
    <source>
        <dbReference type="PROSITE-ProRule" id="PRU00059"/>
    </source>
</evidence>
<dbReference type="InterPro" id="IPR016186">
    <property type="entry name" value="C-type_lectin-like/link_sf"/>
</dbReference>
<evidence type="ECO:0000259" key="5">
    <source>
        <dbReference type="PROSITE" id="PS50041"/>
    </source>
</evidence>
<accession>A0AAE9EGY2</accession>
<dbReference type="CDD" id="cd00041">
    <property type="entry name" value="CUB"/>
    <property type="match status" value="1"/>
</dbReference>
<reference evidence="6 7" key="1">
    <citation type="submission" date="2022-04" db="EMBL/GenBank/DDBJ databases">
        <title>Chromosome-level reference genomes for two strains of Caenorhabditis briggsae: an improved platform for comparative genomics.</title>
        <authorList>
            <person name="Stevens L."/>
            <person name="Andersen E."/>
        </authorList>
    </citation>
    <scope>NUCLEOTIDE SEQUENCE [LARGE SCALE GENOMIC DNA]</scope>
    <source>
        <strain evidence="6">VX34</strain>
        <tissue evidence="6">Whole-organism</tissue>
    </source>
</reference>
<comment type="caution">
    <text evidence="2">Lacks conserved residue(s) required for the propagation of feature annotation.</text>
</comment>
<dbReference type="PANTHER" id="PTHR22991">
    <property type="entry name" value="PROTEIN CBG13490"/>
    <property type="match status" value="1"/>
</dbReference>
<protein>
    <recommendedName>
        <fullName evidence="8">C-type LECtin</fullName>
    </recommendedName>
</protein>
<dbReference type="PROSITE" id="PS50041">
    <property type="entry name" value="C_TYPE_LECTIN_2"/>
    <property type="match status" value="2"/>
</dbReference>
<dbReference type="Proteomes" id="UP000829354">
    <property type="component" value="Chromosome II"/>
</dbReference>
<evidence type="ECO:0008006" key="8">
    <source>
        <dbReference type="Google" id="ProtNLM"/>
    </source>
</evidence>
<feature type="domain" description="CUB" evidence="4">
    <location>
        <begin position="341"/>
        <end position="445"/>
    </location>
</feature>
<dbReference type="Pfam" id="PF00431">
    <property type="entry name" value="CUB"/>
    <property type="match status" value="1"/>
</dbReference>
<sequence length="445" mass="48740">MSKLSLQILLFLLAVLYGAHGAVCPNGFKLINGNKCLRVFTNNLKHLEAETDCSYLGGTLVTIKNAVDNRAITNLAASVGANTVWIGVFCFATGNTTTCYSDDNSGVLNFKSFAAGNPAVQGNGGCVYMQVSGKNAGQWMSAPCEVIGMPFICEVPLTNPDSSCKRNYNGYCYLPSHELQISSPNATYSQAEAICQSNNADLVSIHSKPEVDYIRAIYRNAGAQSIYLGAQAFLPDTFDWVDGSNWDFDNTDPLATIKGDCLAMDLSSKPNNGMWSETNCQNINYFLCKRRIGGAVMASTVMPSPNVISSLEKEEEKVEKKRVNPRFNLKKHSELLDYSNCNATILMSPGTITSFGYPNTQPPVAYCTWNLAALGPYRIGIYFTDFSTYGNVRIYDEYGNLISQPNGNQRPFSVLGATNVVQITHDSSYDAYYNYHGFSATILPY</sequence>
<dbReference type="PANTHER" id="PTHR22991:SF43">
    <property type="entry name" value="C-TYPE LECTIN-RELATED"/>
    <property type="match status" value="1"/>
</dbReference>
<dbReference type="InterPro" id="IPR000859">
    <property type="entry name" value="CUB_dom"/>
</dbReference>
<gene>
    <name evidence="6" type="ORF">L5515_015849</name>
</gene>
<keyword evidence="7" id="KW-1185">Reference proteome</keyword>
<dbReference type="PROSITE" id="PS01180">
    <property type="entry name" value="CUB"/>
    <property type="match status" value="1"/>
</dbReference>
<dbReference type="CDD" id="cd00037">
    <property type="entry name" value="CLECT"/>
    <property type="match status" value="2"/>
</dbReference>
<evidence type="ECO:0000313" key="7">
    <source>
        <dbReference type="Proteomes" id="UP000829354"/>
    </source>
</evidence>
<dbReference type="InterPro" id="IPR035914">
    <property type="entry name" value="Sperma_CUB_dom_sf"/>
</dbReference>
<evidence type="ECO:0000259" key="4">
    <source>
        <dbReference type="PROSITE" id="PS01180"/>
    </source>
</evidence>
<dbReference type="InterPro" id="IPR001304">
    <property type="entry name" value="C-type_lectin-like"/>
</dbReference>
<dbReference type="Gene3D" id="2.60.120.290">
    <property type="entry name" value="Spermadhesin, CUB domain"/>
    <property type="match status" value="1"/>
</dbReference>
<feature type="domain" description="C-type lectin" evidence="5">
    <location>
        <begin position="32"/>
        <end position="145"/>
    </location>
</feature>
<feature type="domain" description="C-type lectin" evidence="5">
    <location>
        <begin position="168"/>
        <end position="289"/>
    </location>
</feature>
<dbReference type="InterPro" id="IPR050976">
    <property type="entry name" value="Snaclec"/>
</dbReference>
<name>A0AAE9EGY2_CAEBR</name>
<evidence type="ECO:0000313" key="6">
    <source>
        <dbReference type="EMBL" id="UMM20657.1"/>
    </source>
</evidence>
<dbReference type="EMBL" id="CP092621">
    <property type="protein sequence ID" value="UMM20657.1"/>
    <property type="molecule type" value="Genomic_DNA"/>
</dbReference>
<dbReference type="Gene3D" id="3.10.100.10">
    <property type="entry name" value="Mannose-Binding Protein A, subunit A"/>
    <property type="match status" value="2"/>
</dbReference>
<evidence type="ECO:0000256" key="3">
    <source>
        <dbReference type="SAM" id="SignalP"/>
    </source>
</evidence>
<feature type="chain" id="PRO_5042087201" description="C-type LECtin" evidence="3">
    <location>
        <begin position="22"/>
        <end position="445"/>
    </location>
</feature>